<accession>A0A2Z3GKC1</accession>
<evidence type="ECO:0000313" key="2">
    <source>
        <dbReference type="Proteomes" id="UP000245999"/>
    </source>
</evidence>
<keyword evidence="2" id="KW-1185">Reference proteome</keyword>
<proteinExistence type="predicted"/>
<dbReference type="Proteomes" id="UP000245999">
    <property type="component" value="Chromosome"/>
</dbReference>
<dbReference type="AlphaFoldDB" id="A0A2Z3GKC1"/>
<reference evidence="2" key="1">
    <citation type="submission" date="2018-04" db="EMBL/GenBank/DDBJ databases">
        <title>Complete genome of Antarctic heterotrophic bacterium Hymenobacter nivis.</title>
        <authorList>
            <person name="Terashima M."/>
        </authorList>
    </citation>
    <scope>NUCLEOTIDE SEQUENCE [LARGE SCALE GENOMIC DNA]</scope>
    <source>
        <strain evidence="2">NBRC 111535</strain>
    </source>
</reference>
<gene>
    <name evidence="1" type="ORF">DDQ68_00320</name>
</gene>
<dbReference type="EMBL" id="CP029145">
    <property type="protein sequence ID" value="AWM31365.1"/>
    <property type="molecule type" value="Genomic_DNA"/>
</dbReference>
<sequence>MLDTNTAEAAVMALLEDQATRLDNPAKARMDFARDIVAAFAALIRSGTVTGTVSTTGTAAAQAGPLLNGTIS</sequence>
<protein>
    <submittedName>
        <fullName evidence="1">Uncharacterized protein</fullName>
    </submittedName>
</protein>
<dbReference type="RefSeq" id="WP_109651773.1">
    <property type="nucleotide sequence ID" value="NZ_CP029145.1"/>
</dbReference>
<dbReference type="OrthoDB" id="887352at2"/>
<evidence type="ECO:0000313" key="1">
    <source>
        <dbReference type="EMBL" id="AWM31365.1"/>
    </source>
</evidence>
<name>A0A2Z3GKC1_9BACT</name>
<dbReference type="KEGG" id="hnv:DDQ68_00320"/>
<organism evidence="1 2">
    <name type="scientific">Hymenobacter nivis</name>
    <dbReference type="NCBI Taxonomy" id="1850093"/>
    <lineage>
        <taxon>Bacteria</taxon>
        <taxon>Pseudomonadati</taxon>
        <taxon>Bacteroidota</taxon>
        <taxon>Cytophagia</taxon>
        <taxon>Cytophagales</taxon>
        <taxon>Hymenobacteraceae</taxon>
        <taxon>Hymenobacter</taxon>
    </lineage>
</organism>